<feature type="active site" description="Proton acceptor" evidence="4">
    <location>
        <position position="382"/>
    </location>
</feature>
<keyword evidence="2" id="KW-0058">Aromatic hydrocarbons catabolism</keyword>
<comment type="caution">
    <text evidence="6">The sequence shown here is derived from an EMBL/GenBank/DDBJ whole genome shotgun (WGS) entry which is preliminary data.</text>
</comment>
<dbReference type="Gene3D" id="3.40.50.1820">
    <property type="entry name" value="alpha/beta hydrolase"/>
    <property type="match status" value="1"/>
</dbReference>
<dbReference type="Pfam" id="PF06441">
    <property type="entry name" value="EHN"/>
    <property type="match status" value="1"/>
</dbReference>
<feature type="active site" description="Proton donor" evidence="4">
    <location>
        <position position="330"/>
    </location>
</feature>
<dbReference type="PIRSF" id="PIRSF001112">
    <property type="entry name" value="Epoxide_hydrolase"/>
    <property type="match status" value="1"/>
</dbReference>
<evidence type="ECO:0000256" key="3">
    <source>
        <dbReference type="ARBA" id="ARBA00022801"/>
    </source>
</evidence>
<dbReference type="InterPro" id="IPR016292">
    <property type="entry name" value="Epoxide_hydrolase"/>
</dbReference>
<dbReference type="Proteomes" id="UP000256328">
    <property type="component" value="Unassembled WGS sequence"/>
</dbReference>
<proteinExistence type="inferred from homology"/>
<dbReference type="GO" id="GO:0097176">
    <property type="term" value="P:epoxide metabolic process"/>
    <property type="evidence" value="ECO:0007669"/>
    <property type="project" value="TreeGrafter"/>
</dbReference>
<evidence type="ECO:0000313" key="7">
    <source>
        <dbReference type="Proteomes" id="UP000256328"/>
    </source>
</evidence>
<gene>
    <name evidence="6" type="ORF">BP5796_08393</name>
</gene>
<comment type="similarity">
    <text evidence="1">Belongs to the peptidase S33 family.</text>
</comment>
<dbReference type="EMBL" id="PDLN01000012">
    <property type="protein sequence ID" value="RDW69996.1"/>
    <property type="molecule type" value="Genomic_DNA"/>
</dbReference>
<evidence type="ECO:0000259" key="5">
    <source>
        <dbReference type="Pfam" id="PF06441"/>
    </source>
</evidence>
<dbReference type="AlphaFoldDB" id="A0A3D8R7Q8"/>
<dbReference type="PRINTS" id="PR00412">
    <property type="entry name" value="EPOXHYDRLASE"/>
</dbReference>
<protein>
    <recommendedName>
        <fullName evidence="5">Epoxide hydrolase N-terminal domain-containing protein</fullName>
    </recommendedName>
</protein>
<dbReference type="SUPFAM" id="SSF53474">
    <property type="entry name" value="alpha/beta-Hydrolases"/>
    <property type="match status" value="1"/>
</dbReference>
<keyword evidence="3" id="KW-0378">Hydrolase</keyword>
<sequence length="418" mass="46446">MSGNKKAASTPKPFKVHIDQSKLDHLQQKLSLTDFPGELEDAGTKYGAPLADIKRLTSYWKESFDWREQEEQMNKLPMFTIDIEVSDGFGVVNVHFVHQRSAVENAVPLLFVHGWPGSFLEVSKMLPSLKIGNEDGNPAFHVVAPSLVNFGFSSRVSKEKFGIEKHAEVYNKLMIALGYDQYVAQGGDWGALILRGLGLNHSAHVKALHTNMTIANFPSPFKTPVRFLTSLAKHALSGFLPTYTPAESAMLARITDWKDGSGRGYYAQMSTKPQTIGYSLADSPVGLLAWIYEKLVSWTDEYPWTDDEILTWISIYYFSTAGPDAASFIYYESQNEKVDFFAWVDIPIGLAYLPKEVCNLPLAWAQGLGRIVHVTEADKGGHFAAYERPDVIVGDLQAMMRKGGPAFGVVESMSGYAR</sequence>
<dbReference type="GO" id="GO:0004301">
    <property type="term" value="F:epoxide hydrolase activity"/>
    <property type="evidence" value="ECO:0007669"/>
    <property type="project" value="TreeGrafter"/>
</dbReference>
<dbReference type="PANTHER" id="PTHR21661">
    <property type="entry name" value="EPOXIDE HYDROLASE 1-RELATED"/>
    <property type="match status" value="1"/>
</dbReference>
<dbReference type="InterPro" id="IPR029058">
    <property type="entry name" value="AB_hydrolase_fold"/>
</dbReference>
<dbReference type="InterPro" id="IPR000639">
    <property type="entry name" value="Epox_hydrolase-like"/>
</dbReference>
<evidence type="ECO:0000256" key="1">
    <source>
        <dbReference type="ARBA" id="ARBA00010088"/>
    </source>
</evidence>
<keyword evidence="7" id="KW-1185">Reference proteome</keyword>
<dbReference type="PANTHER" id="PTHR21661:SF35">
    <property type="entry name" value="EPOXIDE HYDROLASE"/>
    <property type="match status" value="1"/>
</dbReference>
<dbReference type="OrthoDB" id="7130006at2759"/>
<feature type="active site" description="Nucleophile" evidence="4">
    <location>
        <position position="188"/>
    </location>
</feature>
<dbReference type="InterPro" id="IPR010497">
    <property type="entry name" value="Epoxide_hydro_N"/>
</dbReference>
<evidence type="ECO:0000256" key="2">
    <source>
        <dbReference type="ARBA" id="ARBA00022797"/>
    </source>
</evidence>
<name>A0A3D8R7Q8_9HELO</name>
<accession>A0A3D8R7Q8</accession>
<evidence type="ECO:0000256" key="4">
    <source>
        <dbReference type="PIRSR" id="PIRSR001112-1"/>
    </source>
</evidence>
<evidence type="ECO:0000313" key="6">
    <source>
        <dbReference type="EMBL" id="RDW69996.1"/>
    </source>
</evidence>
<reference evidence="6 7" key="1">
    <citation type="journal article" date="2018" name="IMA Fungus">
        <title>IMA Genome-F 9: Draft genome sequence of Annulohypoxylon stygium, Aspergillus mulundensis, Berkeleyomyces basicola (syn. Thielaviopsis basicola), Ceratocystis smalleyi, two Cercospora beticola strains, Coleophoma cylindrospora, Fusarium fracticaudum, Phialophora cf. hyalina, and Morchella septimelata.</title>
        <authorList>
            <person name="Wingfield B.D."/>
            <person name="Bills G.F."/>
            <person name="Dong Y."/>
            <person name="Huang W."/>
            <person name="Nel W.J."/>
            <person name="Swalarsk-Parry B.S."/>
            <person name="Vaghefi N."/>
            <person name="Wilken P.M."/>
            <person name="An Z."/>
            <person name="de Beer Z.W."/>
            <person name="De Vos L."/>
            <person name="Chen L."/>
            <person name="Duong T.A."/>
            <person name="Gao Y."/>
            <person name="Hammerbacher A."/>
            <person name="Kikkert J.R."/>
            <person name="Li Y."/>
            <person name="Li H."/>
            <person name="Li K."/>
            <person name="Li Q."/>
            <person name="Liu X."/>
            <person name="Ma X."/>
            <person name="Naidoo K."/>
            <person name="Pethybridge S.J."/>
            <person name="Sun J."/>
            <person name="Steenkamp E.T."/>
            <person name="van der Nest M.A."/>
            <person name="van Wyk S."/>
            <person name="Wingfield M.J."/>
            <person name="Xiong C."/>
            <person name="Yue Q."/>
            <person name="Zhang X."/>
        </authorList>
    </citation>
    <scope>NUCLEOTIDE SEQUENCE [LARGE SCALE GENOMIC DNA]</scope>
    <source>
        <strain evidence="6 7">BP5796</strain>
    </source>
</reference>
<organism evidence="6 7">
    <name type="scientific">Coleophoma crateriformis</name>
    <dbReference type="NCBI Taxonomy" id="565419"/>
    <lineage>
        <taxon>Eukaryota</taxon>
        <taxon>Fungi</taxon>
        <taxon>Dikarya</taxon>
        <taxon>Ascomycota</taxon>
        <taxon>Pezizomycotina</taxon>
        <taxon>Leotiomycetes</taxon>
        <taxon>Helotiales</taxon>
        <taxon>Dermateaceae</taxon>
        <taxon>Coleophoma</taxon>
    </lineage>
</organism>
<feature type="domain" description="Epoxide hydrolase N-terminal" evidence="5">
    <location>
        <begin position="11"/>
        <end position="122"/>
    </location>
</feature>